<proteinExistence type="predicted"/>
<evidence type="ECO:0000313" key="2">
    <source>
        <dbReference type="EMBL" id="SEA97662.1"/>
    </source>
</evidence>
<feature type="non-terminal residue" evidence="2">
    <location>
        <position position="237"/>
    </location>
</feature>
<dbReference type="EMBL" id="FNQJ01000071">
    <property type="protein sequence ID" value="SEA97662.1"/>
    <property type="molecule type" value="Genomic_DNA"/>
</dbReference>
<gene>
    <name evidence="2" type="ORF">SAMN05421875_1712</name>
</gene>
<feature type="region of interest" description="Disordered" evidence="1">
    <location>
        <begin position="31"/>
        <end position="52"/>
    </location>
</feature>
<protein>
    <submittedName>
        <fullName evidence="2">Uncharacterized protein</fullName>
    </submittedName>
</protein>
<evidence type="ECO:0000256" key="1">
    <source>
        <dbReference type="SAM" id="MobiDB-lite"/>
    </source>
</evidence>
<sequence length="237" mass="26534">MMSKQNPTSEQPEDDFDYDYDAYFEIVEEDSDDGRTRYVQKPRVPPVSSPNGNLNLEAASAADEAQPFICHPPSSQQLAYSIEQALNRSDSEGWQWKKSFERELGCKVFVHAVSSSGPHPLSVALVVAPNMDECEEEKYQQMLFRVHLSGVQNADGVWREVEAMAQRLFVIGSFLRDLRDLLGLAGTDQQEEVLNNLFDDCGGYLCDETGVEAFSGGTDWPFPPRRKKNIGGFVEVA</sequence>
<organism evidence="2 3">
    <name type="scientific">Acidovorax soli</name>
    <dbReference type="NCBI Taxonomy" id="592050"/>
    <lineage>
        <taxon>Bacteria</taxon>
        <taxon>Pseudomonadati</taxon>
        <taxon>Pseudomonadota</taxon>
        <taxon>Betaproteobacteria</taxon>
        <taxon>Burkholderiales</taxon>
        <taxon>Comamonadaceae</taxon>
        <taxon>Acidovorax</taxon>
    </lineage>
</organism>
<reference evidence="3" key="1">
    <citation type="submission" date="2016-10" db="EMBL/GenBank/DDBJ databases">
        <authorList>
            <person name="Varghese N."/>
            <person name="Submissions S."/>
        </authorList>
    </citation>
    <scope>NUCLEOTIDE SEQUENCE [LARGE SCALE GENOMIC DNA]</scope>
    <source>
        <strain evidence="3">DSM 25157</strain>
    </source>
</reference>
<dbReference type="AlphaFoldDB" id="A0A1H4FMC8"/>
<evidence type="ECO:0000313" key="3">
    <source>
        <dbReference type="Proteomes" id="UP000199002"/>
    </source>
</evidence>
<name>A0A1H4FMC8_9BURK</name>
<accession>A0A1H4FMC8</accession>
<dbReference type="Proteomes" id="UP000199002">
    <property type="component" value="Unassembled WGS sequence"/>
</dbReference>
<keyword evidence="3" id="KW-1185">Reference proteome</keyword>